<keyword evidence="3 5" id="KW-0687">Ribonucleoprotein</keyword>
<dbReference type="Pfam" id="PF17136">
    <property type="entry name" value="ribosomal_L24"/>
    <property type="match status" value="1"/>
</dbReference>
<evidence type="ECO:0000313" key="8">
    <source>
        <dbReference type="Proteomes" id="UP000266389"/>
    </source>
</evidence>
<dbReference type="EMBL" id="PHFL01000071">
    <property type="protein sequence ID" value="RFM22973.1"/>
    <property type="molecule type" value="Genomic_DNA"/>
</dbReference>
<dbReference type="GO" id="GO:0005840">
    <property type="term" value="C:ribosome"/>
    <property type="evidence" value="ECO:0007669"/>
    <property type="project" value="UniProtKB-KW"/>
</dbReference>
<evidence type="ECO:0000256" key="5">
    <source>
        <dbReference type="HAMAP-Rule" id="MF_01326"/>
    </source>
</evidence>
<accession>A0A395LWC7</accession>
<evidence type="ECO:0000256" key="2">
    <source>
        <dbReference type="ARBA" id="ARBA00022980"/>
    </source>
</evidence>
<gene>
    <name evidence="5" type="primary">rplX</name>
    <name evidence="7" type="ORF">D0433_13095</name>
</gene>
<keyword evidence="5" id="KW-0699">rRNA-binding</keyword>
<proteinExistence type="inferred from homology"/>
<organism evidence="7 8">
    <name type="scientific">Candidatus Thermochlorobacter aerophilus</name>
    <dbReference type="NCBI Taxonomy" id="1868324"/>
    <lineage>
        <taxon>Bacteria</taxon>
        <taxon>Pseudomonadati</taxon>
        <taxon>Chlorobiota</taxon>
        <taxon>Chlorobiia</taxon>
        <taxon>Chlorobiales</taxon>
        <taxon>Candidatus Thermochlorobacteriaceae</taxon>
        <taxon>Candidatus Thermochlorobacter</taxon>
    </lineage>
</organism>
<feature type="domain" description="Large ribosomal subunit protein uL24 C-terminal" evidence="6">
    <location>
        <begin position="57"/>
        <end position="88"/>
    </location>
</feature>
<keyword evidence="5" id="KW-0694">RNA-binding</keyword>
<dbReference type="InterPro" id="IPR014722">
    <property type="entry name" value="Rib_uL2_dom2"/>
</dbReference>
<evidence type="ECO:0000256" key="3">
    <source>
        <dbReference type="ARBA" id="ARBA00023274"/>
    </source>
</evidence>
<dbReference type="InterPro" id="IPR057264">
    <property type="entry name" value="Ribosomal_uL24_C"/>
</dbReference>
<dbReference type="GO" id="GO:0003735">
    <property type="term" value="F:structural constituent of ribosome"/>
    <property type="evidence" value="ECO:0007669"/>
    <property type="project" value="InterPro"/>
</dbReference>
<evidence type="ECO:0000256" key="1">
    <source>
        <dbReference type="ARBA" id="ARBA00010618"/>
    </source>
</evidence>
<comment type="similarity">
    <text evidence="1 5">Belongs to the universal ribosomal protein uL24 family.</text>
</comment>
<protein>
    <recommendedName>
        <fullName evidence="4 5">Large ribosomal subunit protein uL24</fullName>
    </recommendedName>
</protein>
<dbReference type="Proteomes" id="UP000266389">
    <property type="component" value="Unassembled WGS sequence"/>
</dbReference>
<dbReference type="HAMAP" id="MF_01326_B">
    <property type="entry name" value="Ribosomal_uL24_B"/>
    <property type="match status" value="1"/>
</dbReference>
<dbReference type="GO" id="GO:1990904">
    <property type="term" value="C:ribonucleoprotein complex"/>
    <property type="evidence" value="ECO:0007669"/>
    <property type="project" value="UniProtKB-KW"/>
</dbReference>
<dbReference type="CDD" id="cd06089">
    <property type="entry name" value="KOW_RPL26"/>
    <property type="match status" value="1"/>
</dbReference>
<dbReference type="Gene3D" id="2.30.30.30">
    <property type="match status" value="1"/>
</dbReference>
<evidence type="ECO:0000259" key="6">
    <source>
        <dbReference type="Pfam" id="PF17136"/>
    </source>
</evidence>
<reference evidence="7 8" key="1">
    <citation type="journal article" date="2011" name="ISME J.">
        <title>Community ecology of hot spring cyanobacterial mats: predominant populations and their functional potential.</title>
        <authorList>
            <person name="Klatt C.G."/>
            <person name="Wood J.M."/>
            <person name="Rusch D.B."/>
            <person name="Bateson M.M."/>
            <person name="Hamamura N."/>
            <person name="Heidelberg J.F."/>
            <person name="Grossman A.R."/>
            <person name="Bhaya D."/>
            <person name="Cohan F.M."/>
            <person name="Kuhl M."/>
            <person name="Bryant D.A."/>
            <person name="Ward D.M."/>
        </authorList>
    </citation>
    <scope>NUCLEOTIDE SEQUENCE [LARGE SCALE GENOMIC DNA]</scope>
    <source>
        <strain evidence="7">OS</strain>
    </source>
</reference>
<dbReference type="InterPro" id="IPR003256">
    <property type="entry name" value="Ribosomal_uL24"/>
</dbReference>
<comment type="function">
    <text evidence="5">One of the proteins that surrounds the polypeptide exit tunnel on the outside of the subunit.</text>
</comment>
<comment type="function">
    <text evidence="5">One of two assembly initiator proteins, it binds directly to the 5'-end of the 23S rRNA, where it nucleates assembly of the 50S subunit.</text>
</comment>
<keyword evidence="2 5" id="KW-0689">Ribosomal protein</keyword>
<evidence type="ECO:0000313" key="7">
    <source>
        <dbReference type="EMBL" id="RFM22973.1"/>
    </source>
</evidence>
<comment type="subunit">
    <text evidence="5">Part of the 50S ribosomal subunit.</text>
</comment>
<dbReference type="AlphaFoldDB" id="A0A395LWC7"/>
<dbReference type="SUPFAM" id="SSF50104">
    <property type="entry name" value="Translation proteins SH3-like domain"/>
    <property type="match status" value="1"/>
</dbReference>
<sequence length="90" mass="10201">MKTGTKRPKMHVKKGDTVVLLKNITSAKSVGADREKGYQGKVLRVFPETNRVIVEGVNIRRKHVRPNKNYPQGAIIEREMPIHASNVRKV</sequence>
<comment type="caution">
    <text evidence="7">The sequence shown here is derived from an EMBL/GenBank/DDBJ whole genome shotgun (WGS) entry which is preliminary data.</text>
</comment>
<dbReference type="InterPro" id="IPR008991">
    <property type="entry name" value="Translation_prot_SH3-like_sf"/>
</dbReference>
<evidence type="ECO:0000256" key="4">
    <source>
        <dbReference type="ARBA" id="ARBA00035206"/>
    </source>
</evidence>
<dbReference type="GO" id="GO:0019843">
    <property type="term" value="F:rRNA binding"/>
    <property type="evidence" value="ECO:0007669"/>
    <property type="project" value="UniProtKB-UniRule"/>
</dbReference>
<dbReference type="GO" id="GO:0006412">
    <property type="term" value="P:translation"/>
    <property type="evidence" value="ECO:0007669"/>
    <property type="project" value="UniProtKB-UniRule"/>
</dbReference>
<dbReference type="InterPro" id="IPR041988">
    <property type="entry name" value="Ribosomal_uL24_KOW"/>
</dbReference>
<name>A0A395LWC7_9BACT</name>
<dbReference type="NCBIfam" id="TIGR01079">
    <property type="entry name" value="rplX_bact"/>
    <property type="match status" value="1"/>
</dbReference>
<dbReference type="PANTHER" id="PTHR12903">
    <property type="entry name" value="MITOCHONDRIAL RIBOSOMAL PROTEIN L24"/>
    <property type="match status" value="1"/>
</dbReference>